<protein>
    <submittedName>
        <fullName evidence="2">Uncharacterized protein</fullName>
    </submittedName>
</protein>
<keyword evidence="1" id="KW-0472">Membrane</keyword>
<proteinExistence type="predicted"/>
<reference evidence="2" key="1">
    <citation type="submission" date="2018-05" db="EMBL/GenBank/DDBJ databases">
        <authorList>
            <person name="Lanie J.A."/>
            <person name="Ng W.-L."/>
            <person name="Kazmierczak K.M."/>
            <person name="Andrzejewski T.M."/>
            <person name="Davidsen T.M."/>
            <person name="Wayne K.J."/>
            <person name="Tettelin H."/>
            <person name="Glass J.I."/>
            <person name="Rusch D."/>
            <person name="Podicherti R."/>
            <person name="Tsui H.-C.T."/>
            <person name="Winkler M.E."/>
        </authorList>
    </citation>
    <scope>NUCLEOTIDE SEQUENCE</scope>
</reference>
<keyword evidence="1" id="KW-0812">Transmembrane</keyword>
<sequence length="44" mass="5003">MGLGNKGSLLIYDKYIYPISMVLDNLGFRYFFGKNILVAARKSD</sequence>
<accession>A0A382L2K7</accession>
<dbReference type="AlphaFoldDB" id="A0A382L2K7"/>
<evidence type="ECO:0000313" key="2">
    <source>
        <dbReference type="EMBL" id="SVC30839.1"/>
    </source>
</evidence>
<name>A0A382L2K7_9ZZZZ</name>
<evidence type="ECO:0000256" key="1">
    <source>
        <dbReference type="SAM" id="Phobius"/>
    </source>
</evidence>
<organism evidence="2">
    <name type="scientific">marine metagenome</name>
    <dbReference type="NCBI Taxonomy" id="408172"/>
    <lineage>
        <taxon>unclassified sequences</taxon>
        <taxon>metagenomes</taxon>
        <taxon>ecological metagenomes</taxon>
    </lineage>
</organism>
<keyword evidence="1" id="KW-1133">Transmembrane helix</keyword>
<gene>
    <name evidence="2" type="ORF">METZ01_LOCUS283693</name>
</gene>
<feature type="transmembrane region" description="Helical" evidence="1">
    <location>
        <begin position="15"/>
        <end position="32"/>
    </location>
</feature>
<dbReference type="EMBL" id="UINC01084312">
    <property type="protein sequence ID" value="SVC30839.1"/>
    <property type="molecule type" value="Genomic_DNA"/>
</dbReference>